<protein>
    <submittedName>
        <fullName evidence="1">DUF6266 family protein</fullName>
    </submittedName>
</protein>
<accession>A0AAE3MGR0</accession>
<comment type="caution">
    <text evidence="1">The sequence shown here is derived from an EMBL/GenBank/DDBJ whole genome shotgun (WGS) entry which is preliminary data.</text>
</comment>
<dbReference type="AlphaFoldDB" id="A0AAE3MGR0"/>
<sequence>MARFNNILDGGSGKAGPLVLYKWRGLNCFRARPESYRDKKSEAQLKQRQKMKLVHGFLRSFKEELNTTFYEGDIGRTPYQAAISYNLKYGIGGEYPDQYIDCKTALIAKGEIPLPENIVLERNGDSGIISWDAAGAVKDKRRNDELFVFVLRNVNGYVERIDTYVNRSSGICVVDQLFLDGDENVMVWAVFINKKQREVSNSVCLTC</sequence>
<dbReference type="EMBL" id="JAPDPI010000055">
    <property type="protein sequence ID" value="MCW3807678.1"/>
    <property type="molecule type" value="Genomic_DNA"/>
</dbReference>
<reference evidence="1" key="1">
    <citation type="submission" date="2022-10" db="EMBL/GenBank/DDBJ databases">
        <authorList>
            <person name="Yu W.X."/>
        </authorList>
    </citation>
    <scope>NUCLEOTIDE SEQUENCE</scope>
    <source>
        <strain evidence="1">D04</strain>
    </source>
</reference>
<organism evidence="1 2">
    <name type="scientific">Plebeiibacterium marinum</name>
    <dbReference type="NCBI Taxonomy" id="2992111"/>
    <lineage>
        <taxon>Bacteria</taxon>
        <taxon>Pseudomonadati</taxon>
        <taxon>Bacteroidota</taxon>
        <taxon>Bacteroidia</taxon>
        <taxon>Marinilabiliales</taxon>
        <taxon>Marinilabiliaceae</taxon>
        <taxon>Plebeiibacterium</taxon>
    </lineage>
</organism>
<evidence type="ECO:0000313" key="1">
    <source>
        <dbReference type="EMBL" id="MCW3807678.1"/>
    </source>
</evidence>
<evidence type="ECO:0000313" key="2">
    <source>
        <dbReference type="Proteomes" id="UP001207408"/>
    </source>
</evidence>
<dbReference type="Pfam" id="PF19781">
    <property type="entry name" value="DUF6266"/>
    <property type="match status" value="1"/>
</dbReference>
<name>A0AAE3MGR0_9BACT</name>
<keyword evidence="2" id="KW-1185">Reference proteome</keyword>
<proteinExistence type="predicted"/>
<dbReference type="RefSeq" id="WP_301202125.1">
    <property type="nucleotide sequence ID" value="NZ_JAPDPI010000055.1"/>
</dbReference>
<dbReference type="InterPro" id="IPR046233">
    <property type="entry name" value="DUF6266"/>
</dbReference>
<dbReference type="Proteomes" id="UP001207408">
    <property type="component" value="Unassembled WGS sequence"/>
</dbReference>
<gene>
    <name evidence="1" type="ORF">OM074_18770</name>
</gene>